<protein>
    <submittedName>
        <fullName evidence="2">Uncharacterized protein</fullName>
    </submittedName>
</protein>
<organism evidence="2">
    <name type="scientific">uncultured Desulfovibrio sp</name>
    <dbReference type="NCBI Taxonomy" id="167968"/>
    <lineage>
        <taxon>Bacteria</taxon>
        <taxon>Pseudomonadati</taxon>
        <taxon>Thermodesulfobacteriota</taxon>
        <taxon>Desulfovibrionia</taxon>
        <taxon>Desulfovibrionales</taxon>
        <taxon>Desulfovibrionaceae</taxon>
        <taxon>Desulfovibrio</taxon>
        <taxon>environmental samples</taxon>
    </lineage>
</organism>
<gene>
    <name evidence="2" type="ORF">KM92DES2_10784</name>
</gene>
<evidence type="ECO:0000313" key="2">
    <source>
        <dbReference type="EMBL" id="SBV96380.1"/>
    </source>
</evidence>
<feature type="compositionally biased region" description="Basic and acidic residues" evidence="1">
    <location>
        <begin position="287"/>
        <end position="301"/>
    </location>
</feature>
<dbReference type="EMBL" id="FLUP01000001">
    <property type="protein sequence ID" value="SBV96380.1"/>
    <property type="molecule type" value="Genomic_DNA"/>
</dbReference>
<reference evidence="2" key="1">
    <citation type="submission" date="2016-04" db="EMBL/GenBank/DDBJ databases">
        <authorList>
            <person name="Evans L.H."/>
            <person name="Alamgir A."/>
            <person name="Owens N."/>
            <person name="Weber N.D."/>
            <person name="Virtaneva K."/>
            <person name="Barbian K."/>
            <person name="Babar A."/>
            <person name="Rosenke K."/>
        </authorList>
    </citation>
    <scope>NUCLEOTIDE SEQUENCE</scope>
    <source>
        <strain evidence="2">92-2</strain>
    </source>
</reference>
<proteinExistence type="predicted"/>
<feature type="region of interest" description="Disordered" evidence="1">
    <location>
        <begin position="272"/>
        <end position="328"/>
    </location>
</feature>
<dbReference type="AlphaFoldDB" id="A0A212JAA8"/>
<feature type="compositionally biased region" description="Basic residues" evidence="1">
    <location>
        <begin position="276"/>
        <end position="286"/>
    </location>
</feature>
<accession>A0A212JAA8</accession>
<evidence type="ECO:0000256" key="1">
    <source>
        <dbReference type="SAM" id="MobiDB-lite"/>
    </source>
</evidence>
<sequence length="328" mass="35497">MDIIALLFGFVHAVSIVAPSLDGNDDALVEERVRNAHSLIKQPAGVIAQVKHDPLDAAGILGFLFCRLKSVAQFFGGALRKTREANPVIPVLELLGLHADKRNGIAHKADSLRGLGIAVQDGKLHLRALGATDAGNNFLQREFLRGLPVDGQNNVARFEPGPIGGGVLNGSHHRNLTVLHGNFYANTKELAGGGLLHFFVFFGVHKGGVRVKALKHAFDRAIDKVALRHITHVITLHQIKNLAEALERIKLTGGFLGRFLFFGALGSARQGDHAAHGKQKHKKAKTDKKTHNNDLHADVMNEHSATSKKPQRRGCCNASQWRGRAPAG</sequence>
<name>A0A212JAA8_9BACT</name>